<evidence type="ECO:0000256" key="1">
    <source>
        <dbReference type="SAM" id="SignalP"/>
    </source>
</evidence>
<keyword evidence="1" id="KW-0732">Signal</keyword>
<protein>
    <submittedName>
        <fullName evidence="2">Uncharacterized protein</fullName>
    </submittedName>
</protein>
<gene>
    <name evidence="2" type="ORF">HNQ60_001366</name>
</gene>
<dbReference type="EMBL" id="JACHHZ010000002">
    <property type="protein sequence ID" value="MBB6092488.1"/>
    <property type="molecule type" value="Genomic_DNA"/>
</dbReference>
<proteinExistence type="predicted"/>
<organism evidence="2 3">
    <name type="scientific">Povalibacter uvarum</name>
    <dbReference type="NCBI Taxonomy" id="732238"/>
    <lineage>
        <taxon>Bacteria</taxon>
        <taxon>Pseudomonadati</taxon>
        <taxon>Pseudomonadota</taxon>
        <taxon>Gammaproteobacteria</taxon>
        <taxon>Steroidobacterales</taxon>
        <taxon>Steroidobacteraceae</taxon>
        <taxon>Povalibacter</taxon>
    </lineage>
</organism>
<accession>A0A841HJT0</accession>
<feature type="signal peptide" evidence="1">
    <location>
        <begin position="1"/>
        <end position="20"/>
    </location>
</feature>
<sequence>MRTAALIIATFTLSALDADAADPAKQTPIPDHCPVTLPTEPLYVAPGEEKAVDPARGIFLYGTDALFTQLASDGRWTGIKSATGTRNKSAWFRKDAQWGDERPYQLVVTAKRIDANRPMITVPRVTNMLVGKEQQEVAMLLMLELPERGCWEVTGNYKSDYLSFIVWLD</sequence>
<comment type="caution">
    <text evidence="2">The sequence shown here is derived from an EMBL/GenBank/DDBJ whole genome shotgun (WGS) entry which is preliminary data.</text>
</comment>
<dbReference type="AlphaFoldDB" id="A0A841HJT0"/>
<evidence type="ECO:0000313" key="2">
    <source>
        <dbReference type="EMBL" id="MBB6092488.1"/>
    </source>
</evidence>
<name>A0A841HJT0_9GAMM</name>
<reference evidence="2 3" key="1">
    <citation type="submission" date="2020-08" db="EMBL/GenBank/DDBJ databases">
        <title>Genomic Encyclopedia of Type Strains, Phase IV (KMG-IV): sequencing the most valuable type-strain genomes for metagenomic binning, comparative biology and taxonomic classification.</title>
        <authorList>
            <person name="Goeker M."/>
        </authorList>
    </citation>
    <scope>NUCLEOTIDE SEQUENCE [LARGE SCALE GENOMIC DNA]</scope>
    <source>
        <strain evidence="2 3">DSM 26723</strain>
    </source>
</reference>
<dbReference type="Proteomes" id="UP000588068">
    <property type="component" value="Unassembled WGS sequence"/>
</dbReference>
<feature type="chain" id="PRO_5032353057" evidence="1">
    <location>
        <begin position="21"/>
        <end position="169"/>
    </location>
</feature>
<dbReference type="RefSeq" id="WP_184330284.1">
    <property type="nucleotide sequence ID" value="NZ_JACHHZ010000002.1"/>
</dbReference>
<keyword evidence="3" id="KW-1185">Reference proteome</keyword>
<evidence type="ECO:0000313" key="3">
    <source>
        <dbReference type="Proteomes" id="UP000588068"/>
    </source>
</evidence>